<proteinExistence type="predicted"/>
<reference evidence="2" key="2">
    <citation type="submission" date="2013-10" db="EMBL/GenBank/DDBJ databases">
        <authorList>
            <person name="Aslett M."/>
        </authorList>
    </citation>
    <scope>NUCLEOTIDE SEQUENCE [LARGE SCALE GENOMIC DNA]</scope>
    <source>
        <strain evidence="2">Houghton</strain>
    </source>
</reference>
<evidence type="ECO:0000313" key="2">
    <source>
        <dbReference type="EMBL" id="CDJ64344.1"/>
    </source>
</evidence>
<feature type="compositionally biased region" description="Low complexity" evidence="1">
    <location>
        <begin position="244"/>
        <end position="254"/>
    </location>
</feature>
<feature type="region of interest" description="Disordered" evidence="1">
    <location>
        <begin position="229"/>
        <end position="264"/>
    </location>
</feature>
<organism evidence="2 3">
    <name type="scientific">Eimeria necatrix</name>
    <dbReference type="NCBI Taxonomy" id="51315"/>
    <lineage>
        <taxon>Eukaryota</taxon>
        <taxon>Sar</taxon>
        <taxon>Alveolata</taxon>
        <taxon>Apicomplexa</taxon>
        <taxon>Conoidasida</taxon>
        <taxon>Coccidia</taxon>
        <taxon>Eucoccidiorida</taxon>
        <taxon>Eimeriorina</taxon>
        <taxon>Eimeriidae</taxon>
        <taxon>Eimeria</taxon>
    </lineage>
</organism>
<evidence type="ECO:0000256" key="1">
    <source>
        <dbReference type="SAM" id="MobiDB-lite"/>
    </source>
</evidence>
<gene>
    <name evidence="2" type="ORF">ENH_00066840</name>
</gene>
<dbReference type="VEuPathDB" id="ToxoDB:ENH_00066840"/>
<name>U6MPD3_9EIME</name>
<dbReference type="Proteomes" id="UP000030754">
    <property type="component" value="Unassembled WGS sequence"/>
</dbReference>
<dbReference type="OrthoDB" id="354448at2759"/>
<feature type="compositionally biased region" description="Low complexity" evidence="1">
    <location>
        <begin position="67"/>
        <end position="90"/>
    </location>
</feature>
<protein>
    <submittedName>
        <fullName evidence="2">Uncharacterized protein</fullName>
    </submittedName>
</protein>
<feature type="region of interest" description="Disordered" evidence="1">
    <location>
        <begin position="157"/>
        <end position="179"/>
    </location>
</feature>
<sequence>MEPRLPVLDSFTISTPSLSVVISADDSPLPPHVQPQPVPAHLLTVHSLQPRGPAEGASEAGGEELEAAAAAAAAAAEQQEEQQQQQELEAAALQRQQQQQRLLHLNSQKQLSQEELRELKALQEREQQQQQQELLLLQQQQQLDLLLRRADSRHADRVYRHPGAPPPIQQLQQTPQNENSEDLIKRISTFETKDFTFWDKLRRHNTQTLIRRWRSYVPSGQEDSAFYLRSIRLPTGPQRAPTTSSSSSSSSSSSGGVPRPNPPF</sequence>
<evidence type="ECO:0000313" key="3">
    <source>
        <dbReference type="Proteomes" id="UP000030754"/>
    </source>
</evidence>
<keyword evidence="3" id="KW-1185">Reference proteome</keyword>
<dbReference type="EMBL" id="HG722936">
    <property type="protein sequence ID" value="CDJ64344.1"/>
    <property type="molecule type" value="Genomic_DNA"/>
</dbReference>
<dbReference type="RefSeq" id="XP_013432811.1">
    <property type="nucleotide sequence ID" value="XM_013577357.1"/>
</dbReference>
<dbReference type="AlphaFoldDB" id="U6MPD3"/>
<accession>U6MPD3</accession>
<dbReference type="GeneID" id="25476818"/>
<feature type="region of interest" description="Disordered" evidence="1">
    <location>
        <begin position="45"/>
        <end position="90"/>
    </location>
</feature>
<reference evidence="2" key="1">
    <citation type="submission" date="2013-10" db="EMBL/GenBank/DDBJ databases">
        <title>Genomic analysis of the causative agents of coccidiosis in chickens.</title>
        <authorList>
            <person name="Reid A.J."/>
            <person name="Blake D."/>
            <person name="Billington K."/>
            <person name="Browne H."/>
            <person name="Dunn M."/>
            <person name="Hung S."/>
            <person name="Kawahara F."/>
            <person name="Miranda-Saavedra D."/>
            <person name="Mourier T."/>
            <person name="Nagra H."/>
            <person name="Otto T.D."/>
            <person name="Rawlings N."/>
            <person name="Sanchez A."/>
            <person name="Sanders M."/>
            <person name="Subramaniam C."/>
            <person name="Tay Y."/>
            <person name="Dear P."/>
            <person name="Doerig C."/>
            <person name="Gruber A."/>
            <person name="Parkinson J."/>
            <person name="Shirley M."/>
            <person name="Wan K.L."/>
            <person name="Berriman M."/>
            <person name="Tomley F."/>
            <person name="Pain A."/>
        </authorList>
    </citation>
    <scope>NUCLEOTIDE SEQUENCE [LARGE SCALE GENOMIC DNA]</scope>
    <source>
        <strain evidence="2">Houghton</strain>
    </source>
</reference>